<reference evidence="7" key="1">
    <citation type="submission" date="2009-09" db="EMBL/GenBank/DDBJ databases">
        <title>The complete chromosome of Sebaldella termitidis ATCC 33386.</title>
        <authorList>
            <consortium name="US DOE Joint Genome Institute (JGI-PGF)"/>
            <person name="Lucas S."/>
            <person name="Copeland A."/>
            <person name="Lapidus A."/>
            <person name="Glavina del Rio T."/>
            <person name="Dalin E."/>
            <person name="Tice H."/>
            <person name="Bruce D."/>
            <person name="Goodwin L."/>
            <person name="Pitluck S."/>
            <person name="Kyrpides N."/>
            <person name="Mavromatis K."/>
            <person name="Ivanova N."/>
            <person name="Mikhailova N."/>
            <person name="Sims D."/>
            <person name="Meincke L."/>
            <person name="Brettin T."/>
            <person name="Detter J.C."/>
            <person name="Han C."/>
            <person name="Larimer F."/>
            <person name="Land M."/>
            <person name="Hauser L."/>
            <person name="Markowitz V."/>
            <person name="Cheng J.F."/>
            <person name="Hugenholtz P."/>
            <person name="Woyke T."/>
            <person name="Wu D."/>
            <person name="Eisen J.A."/>
        </authorList>
    </citation>
    <scope>NUCLEOTIDE SEQUENCE [LARGE SCALE GENOMIC DNA]</scope>
    <source>
        <strain evidence="7">ATCC 33386 / NCTC 11300</strain>
    </source>
</reference>
<comment type="catalytic activity">
    <reaction evidence="5">
        <text>N(tele)-phospho-L-histidyl/L-threonyl-[pyruvate, phosphate dikinase] + ADP = N(tele)-phospho-L-histidyl/O-phospho-L-threonyl-[pyruvate, phosphate dikinase] + AMP + H(+)</text>
        <dbReference type="Rhea" id="RHEA:43692"/>
        <dbReference type="Rhea" id="RHEA-COMP:10650"/>
        <dbReference type="Rhea" id="RHEA-COMP:10651"/>
        <dbReference type="ChEBI" id="CHEBI:15378"/>
        <dbReference type="ChEBI" id="CHEBI:30013"/>
        <dbReference type="ChEBI" id="CHEBI:61977"/>
        <dbReference type="ChEBI" id="CHEBI:83586"/>
        <dbReference type="ChEBI" id="CHEBI:456215"/>
        <dbReference type="ChEBI" id="CHEBI:456216"/>
        <dbReference type="EC" id="2.7.11.32"/>
    </reaction>
</comment>
<keyword evidence="7" id="KW-1185">Reference proteome</keyword>
<sequence length="270" mass="30842">MEKIYIYSISDSVGETSESVIKAALCQFNYTNYEIKKYSFVSTLEELKIILEESKTHKSIFFYTLVETELVNYIKEFSRNYEIKNVDLLSEALNSIAGVLNMEPKREPGILRRLNMSYFDRIEAVEFAVKYDDGKDPRGFMLADIILLGISRTSKTPLSLYLANKNYKVANFPVVPNVPIPKELIKASPEKIFGLTISLDKVHAIRRERLKTLGFTSQSSYSDKESILEEIEYANEVIRKIGCPVIDVSNKAIEETGDVILSYINKDKED</sequence>
<proteinExistence type="inferred from homology"/>
<dbReference type="InterPro" id="IPR026565">
    <property type="entry name" value="PPDK_reg"/>
</dbReference>
<dbReference type="PANTHER" id="PTHR31756">
    <property type="entry name" value="PYRUVATE, PHOSPHATE DIKINASE REGULATORY PROTEIN 1, CHLOROPLASTIC"/>
    <property type="match status" value="1"/>
</dbReference>
<keyword evidence="2 5" id="KW-0808">Transferase</keyword>
<dbReference type="GO" id="GO:0004674">
    <property type="term" value="F:protein serine/threonine kinase activity"/>
    <property type="evidence" value="ECO:0007669"/>
    <property type="project" value="UniProtKB-UniRule"/>
</dbReference>
<evidence type="ECO:0000313" key="7">
    <source>
        <dbReference type="Proteomes" id="UP000000845"/>
    </source>
</evidence>
<dbReference type="KEGG" id="str:Sterm_2385"/>
<dbReference type="Pfam" id="PF03618">
    <property type="entry name" value="Kinase-PPPase"/>
    <property type="match status" value="1"/>
</dbReference>
<dbReference type="GO" id="GO:0005524">
    <property type="term" value="F:ATP binding"/>
    <property type="evidence" value="ECO:0007669"/>
    <property type="project" value="InterPro"/>
</dbReference>
<accession>D1AL95</accession>
<comment type="catalytic activity">
    <reaction evidence="5">
        <text>N(tele)-phospho-L-histidyl/O-phospho-L-threonyl-[pyruvate, phosphate dikinase] + phosphate + H(+) = N(tele)-phospho-L-histidyl/L-threonyl-[pyruvate, phosphate dikinase] + diphosphate</text>
        <dbReference type="Rhea" id="RHEA:43696"/>
        <dbReference type="Rhea" id="RHEA-COMP:10650"/>
        <dbReference type="Rhea" id="RHEA-COMP:10651"/>
        <dbReference type="ChEBI" id="CHEBI:15378"/>
        <dbReference type="ChEBI" id="CHEBI:30013"/>
        <dbReference type="ChEBI" id="CHEBI:33019"/>
        <dbReference type="ChEBI" id="CHEBI:43474"/>
        <dbReference type="ChEBI" id="CHEBI:61977"/>
        <dbReference type="ChEBI" id="CHEBI:83586"/>
        <dbReference type="EC" id="2.7.4.27"/>
    </reaction>
</comment>
<dbReference type="EC" id="2.7.4.27" evidence="5"/>
<dbReference type="GO" id="GO:0016776">
    <property type="term" value="F:phosphotransferase activity, phosphate group as acceptor"/>
    <property type="evidence" value="ECO:0007669"/>
    <property type="project" value="UniProtKB-UniRule"/>
</dbReference>
<dbReference type="InterPro" id="IPR005177">
    <property type="entry name" value="Kinase-pyrophosphorylase"/>
</dbReference>
<reference evidence="6 7" key="2">
    <citation type="journal article" date="2010" name="Stand. Genomic Sci.">
        <title>Complete genome sequence of Sebaldella termitidis type strain (NCTC 11300).</title>
        <authorList>
            <person name="Harmon-Smith M."/>
            <person name="Celia L."/>
            <person name="Chertkov O."/>
            <person name="Lapidus A."/>
            <person name="Copeland A."/>
            <person name="Glavina Del Rio T."/>
            <person name="Nolan M."/>
            <person name="Lucas S."/>
            <person name="Tice H."/>
            <person name="Cheng J.F."/>
            <person name="Han C."/>
            <person name="Detter J.C."/>
            <person name="Bruce D."/>
            <person name="Goodwin L."/>
            <person name="Pitluck S."/>
            <person name="Pati A."/>
            <person name="Liolios K."/>
            <person name="Ivanova N."/>
            <person name="Mavromatis K."/>
            <person name="Mikhailova N."/>
            <person name="Chen A."/>
            <person name="Palaniappan K."/>
            <person name="Land M."/>
            <person name="Hauser L."/>
            <person name="Chang Y.J."/>
            <person name="Jeffries C.D."/>
            <person name="Brettin T."/>
            <person name="Goker M."/>
            <person name="Beck B."/>
            <person name="Bristow J."/>
            <person name="Eisen J.A."/>
            <person name="Markowitz V."/>
            <person name="Hugenholtz P."/>
            <person name="Kyrpides N.C."/>
            <person name="Klenk H.P."/>
            <person name="Chen F."/>
        </authorList>
    </citation>
    <scope>NUCLEOTIDE SEQUENCE [LARGE SCALE GENOMIC DNA]</scope>
    <source>
        <strain evidence="7">ATCC 33386 / NCTC 11300</strain>
    </source>
</reference>
<evidence type="ECO:0000256" key="2">
    <source>
        <dbReference type="ARBA" id="ARBA00022679"/>
    </source>
</evidence>
<comment type="function">
    <text evidence="5">Bifunctional serine/threonine kinase and phosphorylase involved in the regulation of the pyruvate, phosphate dikinase (PPDK) by catalyzing its phosphorylation/dephosphorylation.</text>
</comment>
<evidence type="ECO:0000256" key="3">
    <source>
        <dbReference type="ARBA" id="ARBA00022741"/>
    </source>
</evidence>
<keyword evidence="4 5" id="KW-0418">Kinase</keyword>
<dbReference type="EC" id="2.7.11.32" evidence="5"/>
<dbReference type="NCBIfam" id="NF003742">
    <property type="entry name" value="PRK05339.1"/>
    <property type="match status" value="1"/>
</dbReference>
<protein>
    <recommendedName>
        <fullName evidence="5">Putative pyruvate, phosphate dikinase regulatory protein</fullName>
        <shortName evidence="5">PPDK regulatory protein</shortName>
        <ecNumber evidence="5">2.7.11.32</ecNumber>
        <ecNumber evidence="5">2.7.4.27</ecNumber>
    </recommendedName>
</protein>
<dbReference type="STRING" id="526218.Sterm_2385"/>
<evidence type="ECO:0000256" key="5">
    <source>
        <dbReference type="HAMAP-Rule" id="MF_00921"/>
    </source>
</evidence>
<gene>
    <name evidence="6" type="ordered locus">Sterm_2385</name>
</gene>
<dbReference type="PANTHER" id="PTHR31756:SF3">
    <property type="entry name" value="PYRUVATE, PHOSPHATE DIKINASE REGULATORY PROTEIN 1, CHLOROPLASTIC"/>
    <property type="match status" value="1"/>
</dbReference>
<evidence type="ECO:0000256" key="4">
    <source>
        <dbReference type="ARBA" id="ARBA00022777"/>
    </source>
</evidence>
<keyword evidence="3 5" id="KW-0547">Nucleotide-binding</keyword>
<dbReference type="AlphaFoldDB" id="D1AL95"/>
<evidence type="ECO:0000256" key="1">
    <source>
        <dbReference type="ARBA" id="ARBA00022527"/>
    </source>
</evidence>
<dbReference type="Proteomes" id="UP000000845">
    <property type="component" value="Chromosome"/>
</dbReference>
<dbReference type="RefSeq" id="WP_012861832.1">
    <property type="nucleotide sequence ID" value="NC_013517.1"/>
</dbReference>
<evidence type="ECO:0000313" key="6">
    <source>
        <dbReference type="EMBL" id="ACZ09238.1"/>
    </source>
</evidence>
<dbReference type="eggNOG" id="COG1806">
    <property type="taxonomic scope" value="Bacteria"/>
</dbReference>
<dbReference type="EMBL" id="CP001739">
    <property type="protein sequence ID" value="ACZ09238.1"/>
    <property type="molecule type" value="Genomic_DNA"/>
</dbReference>
<dbReference type="GO" id="GO:0043531">
    <property type="term" value="F:ADP binding"/>
    <property type="evidence" value="ECO:0007669"/>
    <property type="project" value="UniProtKB-UniRule"/>
</dbReference>
<keyword evidence="1 5" id="KW-0723">Serine/threonine-protein kinase</keyword>
<feature type="binding site" evidence="5">
    <location>
        <begin position="149"/>
        <end position="156"/>
    </location>
    <ligand>
        <name>ADP</name>
        <dbReference type="ChEBI" id="CHEBI:456216"/>
    </ligand>
</feature>
<dbReference type="HOGENOM" id="CLU_046206_2_1_0"/>
<comment type="similarity">
    <text evidence="5">Belongs to the pyruvate, phosphate/water dikinase regulatory protein family. PDRP subfamily.</text>
</comment>
<dbReference type="HAMAP" id="MF_00921">
    <property type="entry name" value="PDRP"/>
    <property type="match status" value="1"/>
</dbReference>
<name>D1AL95_SEBTE</name>
<organism evidence="6 7">
    <name type="scientific">Sebaldella termitidis (strain ATCC 33386 / NCTC 11300)</name>
    <dbReference type="NCBI Taxonomy" id="526218"/>
    <lineage>
        <taxon>Bacteria</taxon>
        <taxon>Fusobacteriati</taxon>
        <taxon>Fusobacteriota</taxon>
        <taxon>Fusobacteriia</taxon>
        <taxon>Fusobacteriales</taxon>
        <taxon>Leptotrichiaceae</taxon>
        <taxon>Sebaldella</taxon>
    </lineage>
</organism>